<feature type="region of interest" description="Disordered" evidence="1">
    <location>
        <begin position="1"/>
        <end position="26"/>
    </location>
</feature>
<protein>
    <submittedName>
        <fullName evidence="2">Uncharacterized protein</fullName>
    </submittedName>
</protein>
<accession>A0ABV1EEF1</accession>
<evidence type="ECO:0000256" key="1">
    <source>
        <dbReference type="SAM" id="MobiDB-lite"/>
    </source>
</evidence>
<organism evidence="2 3">
    <name type="scientific">Coprococcus ammoniilyticus</name>
    <dbReference type="NCBI Taxonomy" id="2981785"/>
    <lineage>
        <taxon>Bacteria</taxon>
        <taxon>Bacillati</taxon>
        <taxon>Bacillota</taxon>
        <taxon>Clostridia</taxon>
        <taxon>Lachnospirales</taxon>
        <taxon>Lachnospiraceae</taxon>
        <taxon>Coprococcus</taxon>
    </lineage>
</organism>
<gene>
    <name evidence="2" type="ORF">AAAT04_02695</name>
</gene>
<dbReference type="RefSeq" id="WP_008402110.1">
    <property type="nucleotide sequence ID" value="NZ_JAOQJS010000007.1"/>
</dbReference>
<evidence type="ECO:0000313" key="2">
    <source>
        <dbReference type="EMBL" id="MEQ2452958.1"/>
    </source>
</evidence>
<sequence length="106" mass="12406">MEAETDTGRQPGHLRKNGNKKRQISVRENWRAKNSHYYTELHGTIMPMQCYTCPEEEGGRNVWFQPPRHLKRKSSLLNSNGFVFGVLIPKNQKMIRAIRNSIVYFS</sequence>
<evidence type="ECO:0000313" key="3">
    <source>
        <dbReference type="Proteomes" id="UP001482186"/>
    </source>
</evidence>
<comment type="caution">
    <text evidence="2">The sequence shown here is derived from an EMBL/GenBank/DDBJ whole genome shotgun (WGS) entry which is preliminary data.</text>
</comment>
<feature type="compositionally biased region" description="Basic residues" evidence="1">
    <location>
        <begin position="12"/>
        <end position="24"/>
    </location>
</feature>
<dbReference type="Proteomes" id="UP001482186">
    <property type="component" value="Unassembled WGS sequence"/>
</dbReference>
<name>A0ABV1EEF1_9FIRM</name>
<dbReference type="EMBL" id="JBBNFM010000001">
    <property type="protein sequence ID" value="MEQ2452958.1"/>
    <property type="molecule type" value="Genomic_DNA"/>
</dbReference>
<keyword evidence="3" id="KW-1185">Reference proteome</keyword>
<reference evidence="2 3" key="1">
    <citation type="submission" date="2024-04" db="EMBL/GenBank/DDBJ databases">
        <title>Human intestinal bacterial collection.</title>
        <authorList>
            <person name="Pauvert C."/>
            <person name="Hitch T.C.A."/>
            <person name="Clavel T."/>
        </authorList>
    </citation>
    <scope>NUCLEOTIDE SEQUENCE [LARGE SCALE GENOMIC DNA]</scope>
    <source>
        <strain evidence="2 3">CLA-AA-H141</strain>
    </source>
</reference>
<proteinExistence type="predicted"/>